<organism evidence="2 3">
    <name type="scientific">Virgibacillus xinjiangensis</name>
    <dbReference type="NCBI Taxonomy" id="393090"/>
    <lineage>
        <taxon>Bacteria</taxon>
        <taxon>Bacillati</taxon>
        <taxon>Bacillota</taxon>
        <taxon>Bacilli</taxon>
        <taxon>Bacillales</taxon>
        <taxon>Bacillaceae</taxon>
        <taxon>Virgibacillus</taxon>
    </lineage>
</organism>
<dbReference type="InterPro" id="IPR009100">
    <property type="entry name" value="AcylCoA_DH/oxidase_NM_dom_sf"/>
</dbReference>
<dbReference type="PANTHER" id="PTHR43884">
    <property type="entry name" value="ACYL-COA DEHYDROGENASE"/>
    <property type="match status" value="1"/>
</dbReference>
<dbReference type="Proteomes" id="UP001595279">
    <property type="component" value="Unassembled WGS sequence"/>
</dbReference>
<proteinExistence type="predicted"/>
<keyword evidence="3" id="KW-1185">Reference proteome</keyword>
<reference evidence="3" key="1">
    <citation type="journal article" date="2019" name="Int. J. Syst. Evol. Microbiol.">
        <title>The Global Catalogue of Microorganisms (GCM) 10K type strain sequencing project: providing services to taxonomists for standard genome sequencing and annotation.</title>
        <authorList>
            <consortium name="The Broad Institute Genomics Platform"/>
            <consortium name="The Broad Institute Genome Sequencing Center for Infectious Disease"/>
            <person name="Wu L."/>
            <person name="Ma J."/>
        </authorList>
    </citation>
    <scope>NUCLEOTIDE SEQUENCE [LARGE SCALE GENOMIC DNA]</scope>
    <source>
        <strain evidence="3">KCTC 13128</strain>
    </source>
</reference>
<accession>A0ABV7CWN4</accession>
<sequence>MIKENTTGAIEKLTPLLQEELKPLVRKIDTEHHYPGEFLRLLGENGYYTSESQTEKEVSLREFQLVEEVSKVCMTTGFVLWCQLAALTYLRNSRNDYLKKEILPKLEDGTLLAGTGLSNPMKFYGGVERLLLKAERRDGGYCISGSLPSVSNLGDDHWFGAVAEAESGRRIMLFIPCDTEGLTLKEKVDYLGINGSATYGCRFRDCFIPDDWVISEDADAFVEKVRPTFLMYQIPLGLGVTASCAQSVQKARGKQAGCNQYLPVQGEDLEEDLHQQRERVYDYLEENIGKLDWKSLVQLRLDVTYLTLNAANTDMIHNGGAGYLNVSHPARRLRETYFLVNLTPTVKHLEKLLAQ</sequence>
<evidence type="ECO:0000259" key="1">
    <source>
        <dbReference type="Pfam" id="PF02771"/>
    </source>
</evidence>
<dbReference type="RefSeq" id="WP_390272329.1">
    <property type="nucleotide sequence ID" value="NZ_JBHRSA010000042.1"/>
</dbReference>
<comment type="caution">
    <text evidence="2">The sequence shown here is derived from an EMBL/GenBank/DDBJ whole genome shotgun (WGS) entry which is preliminary data.</text>
</comment>
<name>A0ABV7CWN4_9BACI</name>
<dbReference type="EMBL" id="JBHRSA010000042">
    <property type="protein sequence ID" value="MFC3040771.1"/>
    <property type="molecule type" value="Genomic_DNA"/>
</dbReference>
<protein>
    <submittedName>
        <fullName evidence="2">Acyl-CoA dehydrogenase family protein</fullName>
    </submittedName>
</protein>
<dbReference type="Gene3D" id="2.40.110.10">
    <property type="entry name" value="Butyryl-CoA Dehydrogenase, subunit A, domain 2"/>
    <property type="match status" value="1"/>
</dbReference>
<dbReference type="SUPFAM" id="SSF56645">
    <property type="entry name" value="Acyl-CoA dehydrogenase NM domain-like"/>
    <property type="match status" value="1"/>
</dbReference>
<dbReference type="InterPro" id="IPR013786">
    <property type="entry name" value="AcylCoA_DH/ox_N"/>
</dbReference>
<dbReference type="Pfam" id="PF02771">
    <property type="entry name" value="Acyl-CoA_dh_N"/>
    <property type="match status" value="1"/>
</dbReference>
<evidence type="ECO:0000313" key="2">
    <source>
        <dbReference type="EMBL" id="MFC3040771.1"/>
    </source>
</evidence>
<dbReference type="InterPro" id="IPR037069">
    <property type="entry name" value="AcylCoA_DH/ox_N_sf"/>
</dbReference>
<evidence type="ECO:0000313" key="3">
    <source>
        <dbReference type="Proteomes" id="UP001595279"/>
    </source>
</evidence>
<gene>
    <name evidence="2" type="ORF">ACFOGI_10980</name>
</gene>
<dbReference type="PANTHER" id="PTHR43884:SF12">
    <property type="entry name" value="ISOVALERYL-COA DEHYDROGENASE, MITOCHONDRIAL-RELATED"/>
    <property type="match status" value="1"/>
</dbReference>
<dbReference type="Gene3D" id="1.10.540.10">
    <property type="entry name" value="Acyl-CoA dehydrogenase/oxidase, N-terminal domain"/>
    <property type="match status" value="1"/>
</dbReference>
<feature type="domain" description="Acyl-CoA dehydrogenase/oxidase N-terminal" evidence="1">
    <location>
        <begin position="16"/>
        <end position="109"/>
    </location>
</feature>
<dbReference type="InterPro" id="IPR046373">
    <property type="entry name" value="Acyl-CoA_Oxase/DH_mid-dom_sf"/>
</dbReference>